<dbReference type="GO" id="GO:0005886">
    <property type="term" value="C:plasma membrane"/>
    <property type="evidence" value="ECO:0007669"/>
    <property type="project" value="UniProtKB-SubCell"/>
</dbReference>
<accession>A0AAJ1QU87</accession>
<keyword evidence="5" id="KW-0633">Potassium transport</keyword>
<evidence type="ECO:0000256" key="1">
    <source>
        <dbReference type="ARBA" id="ARBA00004651"/>
    </source>
</evidence>
<dbReference type="GO" id="GO:0015297">
    <property type="term" value="F:antiporter activity"/>
    <property type="evidence" value="ECO:0007669"/>
    <property type="project" value="UniProtKB-KW"/>
</dbReference>
<feature type="transmembrane region" description="Helical" evidence="10">
    <location>
        <begin position="364"/>
        <end position="386"/>
    </location>
</feature>
<keyword evidence="7 10" id="KW-1133">Transmembrane helix</keyword>
<evidence type="ECO:0000313" key="12">
    <source>
        <dbReference type="EMBL" id="MDN3618020.1"/>
    </source>
</evidence>
<evidence type="ECO:0000256" key="5">
    <source>
        <dbReference type="ARBA" id="ARBA00022538"/>
    </source>
</evidence>
<feature type="transmembrane region" description="Helical" evidence="10">
    <location>
        <begin position="299"/>
        <end position="326"/>
    </location>
</feature>
<feature type="transmembrane region" description="Helical" evidence="10">
    <location>
        <begin position="338"/>
        <end position="358"/>
    </location>
</feature>
<feature type="transmembrane region" description="Helical" evidence="10">
    <location>
        <begin position="275"/>
        <end position="293"/>
    </location>
</feature>
<keyword evidence="6 10" id="KW-0812">Transmembrane</keyword>
<dbReference type="PANTHER" id="PTHR32507:SF7">
    <property type="entry name" value="K(+)_H(+) ANTIPORTER NHAP2"/>
    <property type="match status" value="1"/>
</dbReference>
<dbReference type="Gene3D" id="1.20.1530.20">
    <property type="match status" value="1"/>
</dbReference>
<evidence type="ECO:0000256" key="8">
    <source>
        <dbReference type="ARBA" id="ARBA00023065"/>
    </source>
</evidence>
<dbReference type="PROSITE" id="PS51202">
    <property type="entry name" value="RCK_C"/>
    <property type="match status" value="1"/>
</dbReference>
<dbReference type="RefSeq" id="WP_165733651.1">
    <property type="nucleotide sequence ID" value="NZ_CP103460.1"/>
</dbReference>
<evidence type="ECO:0000313" key="13">
    <source>
        <dbReference type="Proteomes" id="UP001228636"/>
    </source>
</evidence>
<comment type="subcellular location">
    <subcellularLocation>
        <location evidence="1">Cell membrane</location>
        <topology evidence="1">Multi-pass membrane protein</topology>
    </subcellularLocation>
</comment>
<feature type="transmembrane region" description="Helical" evidence="10">
    <location>
        <begin position="191"/>
        <end position="210"/>
    </location>
</feature>
<dbReference type="NCBIfam" id="NF003716">
    <property type="entry name" value="PRK05326.1-3"/>
    <property type="match status" value="1"/>
</dbReference>
<dbReference type="InterPro" id="IPR006153">
    <property type="entry name" value="Cation/H_exchanger_TM"/>
</dbReference>
<sequence length="497" mass="54435">MNLTIENILLVGSILLFISIIVGKTSYKFGVPTLILFLAIGMMAGSEGIGGINFDDPKMAQFIGIVSLNFILFSGGLDTNFKAIKPILKEGLVLSTVGVLLTALSLGTFVWFVTDFTIYESLLLGSIVSSTDAAAVFSILRSKNLALKNNLRQTLELESGSNDPMAYVLTLAFLTLVINQDLSIASIIPTFFQQMIFGGIAGFGFGKLSVFIINKIKLDFEGLYPVLVIALMFITFSATGAVGGNGFLAIYICAVYLGNHDLIHKSTILKMFDGMAWLMQIVLFLTLGLLVFPSEIIPYMGVGILISIFLILIARPISVFISLLFFKMKLRRRLYISWVGLRGAVPIVFATYPLLAGIDKANVIFNIVFFISVTSVLIQGTTLSLFSKWLNVALPEKLSPVAENDRYILNLPKSAMKELKIPADSTAVNKRIVDLHFPTCAFISMIKRDGKFVRPGGATVIEANDTLVILLDNDHSIKEVCDVFNKYGMSYSENVTE</sequence>
<gene>
    <name evidence="12" type="ORF">QWY81_00965</name>
</gene>
<keyword evidence="5" id="KW-0630">Potassium</keyword>
<feature type="transmembrane region" description="Helical" evidence="10">
    <location>
        <begin position="60"/>
        <end position="79"/>
    </location>
</feature>
<evidence type="ECO:0000256" key="7">
    <source>
        <dbReference type="ARBA" id="ARBA00022989"/>
    </source>
</evidence>
<feature type="transmembrane region" description="Helical" evidence="10">
    <location>
        <begin position="222"/>
        <end position="240"/>
    </location>
</feature>
<reference evidence="12 13" key="1">
    <citation type="journal article" date="2014" name="Int. J. Syst. Evol. Microbiol.">
        <title>Complete genome sequence of Corynebacterium casei LMG S-19264T (=DSM 44701T), isolated from a smear-ripened cheese.</title>
        <authorList>
            <consortium name="US DOE Joint Genome Institute (JGI-PGF)"/>
            <person name="Walter F."/>
            <person name="Albersmeier A."/>
            <person name="Kalinowski J."/>
            <person name="Ruckert C."/>
        </authorList>
    </citation>
    <scope>NUCLEOTIDE SEQUENCE [LARGE SCALE GENOMIC DNA]</scope>
    <source>
        <strain evidence="12 13">CECT 8670</strain>
    </source>
</reference>
<dbReference type="InterPro" id="IPR038770">
    <property type="entry name" value="Na+/solute_symporter_sf"/>
</dbReference>
<dbReference type="Pfam" id="PF02080">
    <property type="entry name" value="TrkA_C"/>
    <property type="match status" value="1"/>
</dbReference>
<name>A0AAJ1QU87_9FLAO</name>
<keyword evidence="8" id="KW-0406">Ion transport</keyword>
<dbReference type="GO" id="GO:0006813">
    <property type="term" value="P:potassium ion transport"/>
    <property type="evidence" value="ECO:0007669"/>
    <property type="project" value="UniProtKB-KW"/>
</dbReference>
<feature type="domain" description="RCK C-terminal" evidence="11">
    <location>
        <begin position="404"/>
        <end position="486"/>
    </location>
</feature>
<keyword evidence="3" id="KW-0050">Antiport</keyword>
<dbReference type="Pfam" id="PF00999">
    <property type="entry name" value="Na_H_Exchanger"/>
    <property type="match status" value="1"/>
</dbReference>
<evidence type="ECO:0000256" key="9">
    <source>
        <dbReference type="ARBA" id="ARBA00023136"/>
    </source>
</evidence>
<dbReference type="EMBL" id="JAUFQH010000002">
    <property type="protein sequence ID" value="MDN3618020.1"/>
    <property type="molecule type" value="Genomic_DNA"/>
</dbReference>
<dbReference type="Proteomes" id="UP001228636">
    <property type="component" value="Unassembled WGS sequence"/>
</dbReference>
<evidence type="ECO:0000256" key="6">
    <source>
        <dbReference type="ARBA" id="ARBA00022692"/>
    </source>
</evidence>
<evidence type="ECO:0000256" key="4">
    <source>
        <dbReference type="ARBA" id="ARBA00022475"/>
    </source>
</evidence>
<dbReference type="SUPFAM" id="SSF116726">
    <property type="entry name" value="TrkA C-terminal domain-like"/>
    <property type="match status" value="1"/>
</dbReference>
<dbReference type="InterPro" id="IPR036721">
    <property type="entry name" value="RCK_C_sf"/>
</dbReference>
<feature type="transmembrane region" description="Helical" evidence="10">
    <location>
        <begin position="118"/>
        <end position="140"/>
    </location>
</feature>
<dbReference type="AlphaFoldDB" id="A0AAJ1QU87"/>
<keyword evidence="9 10" id="KW-0472">Membrane</keyword>
<evidence type="ECO:0000256" key="10">
    <source>
        <dbReference type="SAM" id="Phobius"/>
    </source>
</evidence>
<organism evidence="12 13">
    <name type="scientific">Polaribacter sejongensis</name>
    <dbReference type="NCBI Taxonomy" id="985043"/>
    <lineage>
        <taxon>Bacteria</taxon>
        <taxon>Pseudomonadati</taxon>
        <taxon>Bacteroidota</taxon>
        <taxon>Flavobacteriia</taxon>
        <taxon>Flavobacteriales</taxon>
        <taxon>Flavobacteriaceae</taxon>
    </lineage>
</organism>
<keyword evidence="2" id="KW-0813">Transport</keyword>
<evidence type="ECO:0000259" key="11">
    <source>
        <dbReference type="PROSITE" id="PS51202"/>
    </source>
</evidence>
<feature type="transmembrane region" description="Helical" evidence="10">
    <location>
        <begin position="161"/>
        <end position="179"/>
    </location>
</feature>
<evidence type="ECO:0000256" key="3">
    <source>
        <dbReference type="ARBA" id="ARBA00022449"/>
    </source>
</evidence>
<dbReference type="NCBIfam" id="NF003715">
    <property type="entry name" value="PRK05326.1-2"/>
    <property type="match status" value="1"/>
</dbReference>
<feature type="transmembrane region" description="Helical" evidence="10">
    <location>
        <begin position="6"/>
        <end position="22"/>
    </location>
</feature>
<proteinExistence type="predicted"/>
<dbReference type="GO" id="GO:0008324">
    <property type="term" value="F:monoatomic cation transmembrane transporter activity"/>
    <property type="evidence" value="ECO:0007669"/>
    <property type="project" value="InterPro"/>
</dbReference>
<dbReference type="PANTHER" id="PTHR32507">
    <property type="entry name" value="NA(+)/H(+) ANTIPORTER 1"/>
    <property type="match status" value="1"/>
</dbReference>
<feature type="transmembrane region" description="Helical" evidence="10">
    <location>
        <begin position="34"/>
        <end position="54"/>
    </location>
</feature>
<dbReference type="GO" id="GO:1902600">
    <property type="term" value="P:proton transmembrane transport"/>
    <property type="evidence" value="ECO:0007669"/>
    <property type="project" value="InterPro"/>
</dbReference>
<comment type="caution">
    <text evidence="12">The sequence shown here is derived from an EMBL/GenBank/DDBJ whole genome shotgun (WGS) entry which is preliminary data.</text>
</comment>
<protein>
    <submittedName>
        <fullName evidence="12">Potassium/proton antiporter</fullName>
    </submittedName>
</protein>
<keyword evidence="4" id="KW-1003">Cell membrane</keyword>
<feature type="transmembrane region" description="Helical" evidence="10">
    <location>
        <begin position="91"/>
        <end position="112"/>
    </location>
</feature>
<dbReference type="Gene3D" id="3.30.70.1450">
    <property type="entry name" value="Regulator of K+ conductance, C-terminal domain"/>
    <property type="match status" value="1"/>
</dbReference>
<evidence type="ECO:0000256" key="2">
    <source>
        <dbReference type="ARBA" id="ARBA00022448"/>
    </source>
</evidence>
<dbReference type="InterPro" id="IPR006037">
    <property type="entry name" value="RCK_C"/>
</dbReference>